<keyword evidence="9 10" id="KW-0539">Nucleus</keyword>
<feature type="compositionally biased region" description="Low complexity" evidence="12">
    <location>
        <begin position="32"/>
        <end position="77"/>
    </location>
</feature>
<keyword evidence="7 10" id="KW-0371">Homeobox</keyword>
<feature type="region of interest" description="Disordered" evidence="12">
    <location>
        <begin position="477"/>
        <end position="503"/>
    </location>
</feature>
<evidence type="ECO:0000259" key="14">
    <source>
        <dbReference type="PROSITE" id="PS51057"/>
    </source>
</evidence>
<dbReference type="EMBL" id="GL888932">
    <property type="protein sequence ID" value="EGI57323.1"/>
    <property type="molecule type" value="Genomic_DNA"/>
</dbReference>
<dbReference type="FunFam" id="1.10.10.10:FF:000003">
    <property type="entry name" value="Paired box protein Pax-6"/>
    <property type="match status" value="1"/>
</dbReference>
<evidence type="ECO:0000256" key="1">
    <source>
        <dbReference type="ARBA" id="ARBA00004123"/>
    </source>
</evidence>
<name>F4X8Q4_ACREC</name>
<dbReference type="Gene3D" id="1.10.10.10">
    <property type="entry name" value="Winged helix-like DNA-binding domain superfamily/Winged helix DNA-binding domain"/>
    <property type="match status" value="1"/>
</dbReference>
<dbReference type="GO" id="GO:0000978">
    <property type="term" value="F:RNA polymerase II cis-regulatory region sequence-specific DNA binding"/>
    <property type="evidence" value="ECO:0007669"/>
    <property type="project" value="TreeGrafter"/>
</dbReference>
<keyword evidence="4" id="KW-0563">Paired box</keyword>
<dbReference type="PROSITE" id="PS50071">
    <property type="entry name" value="HOMEOBOX_2"/>
    <property type="match status" value="2"/>
</dbReference>
<dbReference type="PROSITE" id="PS00027">
    <property type="entry name" value="HOMEOBOX_1"/>
    <property type="match status" value="2"/>
</dbReference>
<dbReference type="InterPro" id="IPR043565">
    <property type="entry name" value="PAX_fam"/>
</dbReference>
<evidence type="ECO:0000256" key="7">
    <source>
        <dbReference type="ARBA" id="ARBA00023155"/>
    </source>
</evidence>
<evidence type="ECO:0000256" key="2">
    <source>
        <dbReference type="ARBA" id="ARBA00005733"/>
    </source>
</evidence>
<organism evidence="16">
    <name type="scientific">Acromyrmex echinatior</name>
    <name type="common">Panamanian leafcutter ant</name>
    <name type="synonym">Acromyrmex octospinosus echinatior</name>
    <dbReference type="NCBI Taxonomy" id="103372"/>
    <lineage>
        <taxon>Eukaryota</taxon>
        <taxon>Metazoa</taxon>
        <taxon>Ecdysozoa</taxon>
        <taxon>Arthropoda</taxon>
        <taxon>Hexapoda</taxon>
        <taxon>Insecta</taxon>
        <taxon>Pterygota</taxon>
        <taxon>Neoptera</taxon>
        <taxon>Endopterygota</taxon>
        <taxon>Hymenoptera</taxon>
        <taxon>Apocrita</taxon>
        <taxon>Aculeata</taxon>
        <taxon>Formicoidea</taxon>
        <taxon>Formicidae</taxon>
        <taxon>Myrmicinae</taxon>
        <taxon>Acromyrmex</taxon>
    </lineage>
</organism>
<dbReference type="GO" id="GO:0009791">
    <property type="term" value="P:post-embryonic development"/>
    <property type="evidence" value="ECO:0007669"/>
    <property type="project" value="UniProtKB-ARBA"/>
</dbReference>
<evidence type="ECO:0000313" key="16">
    <source>
        <dbReference type="Proteomes" id="UP000007755"/>
    </source>
</evidence>
<dbReference type="SMART" id="SM00389">
    <property type="entry name" value="HOX"/>
    <property type="match status" value="2"/>
</dbReference>
<feature type="domain" description="Homeobox" evidence="13">
    <location>
        <begin position="549"/>
        <end position="609"/>
    </location>
</feature>
<dbReference type="FunFam" id="1.10.10.60:FF:000307">
    <property type="entry name" value="Eyegone, isoform A"/>
    <property type="match status" value="2"/>
</dbReference>
<dbReference type="Gene3D" id="1.10.10.60">
    <property type="entry name" value="Homeodomain-like"/>
    <property type="match status" value="2"/>
</dbReference>
<feature type="region of interest" description="Disordered" evidence="12">
    <location>
        <begin position="396"/>
        <end position="435"/>
    </location>
</feature>
<evidence type="ECO:0000256" key="11">
    <source>
        <dbReference type="RuleBase" id="RU000682"/>
    </source>
</evidence>
<dbReference type="PANTHER" id="PTHR45636:SF50">
    <property type="entry name" value="EYEGONE, ISOFORM A-RELATED"/>
    <property type="match status" value="1"/>
</dbReference>
<dbReference type="InterPro" id="IPR017970">
    <property type="entry name" value="Homeobox_CS"/>
</dbReference>
<comment type="subcellular location">
    <subcellularLocation>
        <location evidence="1 10 11">Nucleus</location>
    </subcellularLocation>
</comment>
<dbReference type="InParanoid" id="F4X8Q4"/>
<evidence type="ECO:0000256" key="3">
    <source>
        <dbReference type="ARBA" id="ARBA00022473"/>
    </source>
</evidence>
<evidence type="ECO:0000256" key="6">
    <source>
        <dbReference type="ARBA" id="ARBA00023125"/>
    </source>
</evidence>
<keyword evidence="6 10" id="KW-0238">DNA-binding</keyword>
<evidence type="ECO:0000259" key="13">
    <source>
        <dbReference type="PROSITE" id="PS50071"/>
    </source>
</evidence>
<comment type="similarity">
    <text evidence="2">Belongs to the paired homeobox family.</text>
</comment>
<evidence type="ECO:0000256" key="5">
    <source>
        <dbReference type="ARBA" id="ARBA00023015"/>
    </source>
</evidence>
<feature type="domain" description="Homeobox" evidence="13">
    <location>
        <begin position="412"/>
        <end position="472"/>
    </location>
</feature>
<gene>
    <name evidence="15" type="ORF">G5I_14794</name>
</gene>
<dbReference type="SUPFAM" id="SSF46689">
    <property type="entry name" value="Homeodomain-like"/>
    <property type="match status" value="3"/>
</dbReference>
<feature type="DNA-binding region" description="Homeobox" evidence="10">
    <location>
        <begin position="414"/>
        <end position="473"/>
    </location>
</feature>
<dbReference type="Pfam" id="PF00292">
    <property type="entry name" value="PAX"/>
    <property type="match status" value="1"/>
</dbReference>
<dbReference type="InterPro" id="IPR036388">
    <property type="entry name" value="WH-like_DNA-bd_sf"/>
</dbReference>
<evidence type="ECO:0000313" key="15">
    <source>
        <dbReference type="EMBL" id="EGI57323.1"/>
    </source>
</evidence>
<feature type="region of interest" description="Disordered" evidence="12">
    <location>
        <begin position="673"/>
        <end position="787"/>
    </location>
</feature>
<dbReference type="CDD" id="cd00086">
    <property type="entry name" value="homeodomain"/>
    <property type="match status" value="2"/>
</dbReference>
<feature type="compositionally biased region" description="Pro residues" evidence="12">
    <location>
        <begin position="618"/>
        <end position="634"/>
    </location>
</feature>
<evidence type="ECO:0000256" key="8">
    <source>
        <dbReference type="ARBA" id="ARBA00023163"/>
    </source>
</evidence>
<evidence type="ECO:0000256" key="10">
    <source>
        <dbReference type="PROSITE-ProRule" id="PRU00108"/>
    </source>
</evidence>
<feature type="compositionally biased region" description="Basic and acidic residues" evidence="12">
    <location>
        <begin position="676"/>
        <end position="698"/>
    </location>
</feature>
<keyword evidence="5" id="KW-0805">Transcription regulation</keyword>
<dbReference type="InterPro" id="IPR001523">
    <property type="entry name" value="Paired_dom"/>
</dbReference>
<dbReference type="GO" id="GO:0005634">
    <property type="term" value="C:nucleus"/>
    <property type="evidence" value="ECO:0007669"/>
    <property type="project" value="UniProtKB-SubCell"/>
</dbReference>
<dbReference type="InterPro" id="IPR009057">
    <property type="entry name" value="Homeodomain-like_sf"/>
</dbReference>
<dbReference type="AlphaFoldDB" id="F4X8Q4"/>
<dbReference type="PROSITE" id="PS51057">
    <property type="entry name" value="PAIRED_2"/>
    <property type="match status" value="1"/>
</dbReference>
<keyword evidence="8" id="KW-0804">Transcription</keyword>
<dbReference type="SMART" id="SM00351">
    <property type="entry name" value="PAX"/>
    <property type="match status" value="1"/>
</dbReference>
<sequence>MIGGGVATPPGTAKSAAAIDSEMVQVDGIGSGSVSGSASGSGSPATGAITTRLTNNSGSGTNNNNNNNNNNNGEISNNNDGHGVANCTGTTASSASDKFCCQDEDVPASTGVARPWEPPSPTFSQTRSHLLQVHPPHHHQQHPAAHHHQQLNVPVSLIDGVNLQNCTAGPFASGNNGNASRQRLIELSHGLGALRHYNDLANHVLSLNQQGAVVTKLLGTLRPPGLIGGSKPKVATPAVVAKIEQYKRENPTIFAWEIRERLISEGVCSNATAPSVSSINRILRNRAAERAAAEFARAAGYGLYAAAGPHPYFNSHQHPTTSHHLPAGWPAPGAAGHPWMLPPLATGISGAAASALLLPPSLSPGAAAAAAAAASASAGTSEHALHAADAIARGYLQDGDGDDGSLDGSEQPKFRRNRTTFSPEQLEELEKEFERSHYPCVSTRERLASKTSLSEARVQVWFSNRRAKWRRHQRMNLLKRSPPPPPPPPPQPQPQPQQPHSATKEIQDTFIELNIGVFYLGIGQFRDIKGVKLLDGDGDDGSLDGSEQPKFRRNRTTFSPEQLEELEKEFERSHYPCVSTRERLASKTSLSEARVQVWFSNRRAKWRRHQRMNLLKRSPPPPPPPPPQPQPQPQQPHSATSVMEIGQRTSSCSIAGMGGESSAFRAVVANSATRDTGLDRPERIDRHESAPKQPERKPSAFRMISQLVGDDSSGLSRPTSPVYDQRQSSGLGPRPGSAHRIRYDPNEDEDEEIDVQDSDQDIPSSPPVAWRDHWTDQQPLELTKHDR</sequence>
<dbReference type="InterPro" id="IPR001356">
    <property type="entry name" value="HD"/>
</dbReference>
<evidence type="ECO:0000256" key="9">
    <source>
        <dbReference type="ARBA" id="ARBA00023242"/>
    </source>
</evidence>
<feature type="DNA-binding region" description="Homeobox" evidence="10">
    <location>
        <begin position="551"/>
        <end position="610"/>
    </location>
</feature>
<feature type="compositionally biased region" description="Acidic residues" evidence="12">
    <location>
        <begin position="746"/>
        <end position="760"/>
    </location>
</feature>
<dbReference type="STRING" id="103372.F4X8Q4"/>
<keyword evidence="16" id="KW-1185">Reference proteome</keyword>
<feature type="domain" description="Paired" evidence="14">
    <location>
        <begin position="160"/>
        <end position="286"/>
    </location>
</feature>
<reference evidence="15" key="1">
    <citation type="submission" date="2011-02" db="EMBL/GenBank/DDBJ databases">
        <title>The genome of the leaf-cutting ant Acromyrmex echinatior suggests key adaptations to social evolution and fungus farming.</title>
        <authorList>
            <person name="Nygaard S."/>
            <person name="Zhang G."/>
        </authorList>
    </citation>
    <scope>NUCLEOTIDE SEQUENCE</scope>
</reference>
<dbReference type="PANTHER" id="PTHR45636">
    <property type="entry name" value="PAIRED BOX PROTEIN PAX-6-RELATED-RELATED"/>
    <property type="match status" value="1"/>
</dbReference>
<dbReference type="OrthoDB" id="3225452at2759"/>
<accession>F4X8Q4</accession>
<dbReference type="eggNOG" id="KOG0849">
    <property type="taxonomic scope" value="Eukaryota"/>
</dbReference>
<proteinExistence type="inferred from homology"/>
<feature type="compositionally biased region" description="Pro residues" evidence="12">
    <location>
        <begin position="481"/>
        <end position="497"/>
    </location>
</feature>
<feature type="region of interest" description="Disordered" evidence="12">
    <location>
        <begin position="30"/>
        <end position="77"/>
    </location>
</feature>
<dbReference type="Pfam" id="PF00046">
    <property type="entry name" value="Homeodomain"/>
    <property type="match status" value="2"/>
</dbReference>
<evidence type="ECO:0000256" key="4">
    <source>
        <dbReference type="ARBA" id="ARBA00022724"/>
    </source>
</evidence>
<keyword evidence="3" id="KW-0217">Developmental protein</keyword>
<evidence type="ECO:0000256" key="12">
    <source>
        <dbReference type="SAM" id="MobiDB-lite"/>
    </source>
</evidence>
<dbReference type="GO" id="GO:0000981">
    <property type="term" value="F:DNA-binding transcription factor activity, RNA polymerase II-specific"/>
    <property type="evidence" value="ECO:0007669"/>
    <property type="project" value="InterPro"/>
</dbReference>
<protein>
    <submittedName>
        <fullName evidence="15">Paired box protein Pax-6</fullName>
    </submittedName>
</protein>
<dbReference type="Proteomes" id="UP000007755">
    <property type="component" value="Unassembled WGS sequence"/>
</dbReference>
<feature type="region of interest" description="Disordered" evidence="12">
    <location>
        <begin position="614"/>
        <end position="644"/>
    </location>
</feature>